<dbReference type="Proteomes" id="UP000602087">
    <property type="component" value="Unassembled WGS sequence"/>
</dbReference>
<evidence type="ECO:0000313" key="3">
    <source>
        <dbReference type="Proteomes" id="UP000602087"/>
    </source>
</evidence>
<keyword evidence="3" id="KW-1185">Reference proteome</keyword>
<dbReference type="GO" id="GO:0016747">
    <property type="term" value="F:acyltransferase activity, transferring groups other than amino-acyl groups"/>
    <property type="evidence" value="ECO:0007669"/>
    <property type="project" value="InterPro"/>
</dbReference>
<dbReference type="CDD" id="cd04301">
    <property type="entry name" value="NAT_SF"/>
    <property type="match status" value="1"/>
</dbReference>
<dbReference type="Gene3D" id="3.40.630.30">
    <property type="match status" value="1"/>
</dbReference>
<dbReference type="PANTHER" id="PTHR43072">
    <property type="entry name" value="N-ACETYLTRANSFERASE"/>
    <property type="match status" value="1"/>
</dbReference>
<dbReference type="InterPro" id="IPR016181">
    <property type="entry name" value="Acyl_CoA_acyltransferase"/>
</dbReference>
<evidence type="ECO:0000259" key="1">
    <source>
        <dbReference type="PROSITE" id="PS51186"/>
    </source>
</evidence>
<sequence length="340" mass="37453">MSKTSERPRASVPLPSSDLGLRWRALEPADCEALHGLVSAIEGVDQPPYRTALAEVADQFVGDWKDPARDTLVGIDEAGVFRAYGTVECPPGDTTVIRAFLAGGVHPEVRGAGVGREVVAWMTARARQKLAERTDDVPRRIAVFLDDTAPDQWHLFERAGYGAMRFYSNLQRDLSEPVLDVPLADGLRVLPWSSQLDDAARHAHNDAFRDHWGSQPATRESWQHGRSMFAPTWSFVVVDDSKADDVPYVVGYLLSGRYEQDWEVTGRTTGYIETLGVRRAYRGRKIAVALLAAAMRAYTASGMGYAELDVDADNPSGAFGLYSSLGFVKVQGSRMYSLEL</sequence>
<organism evidence="2 3">
    <name type="scientific">Sanguibacter suaedae</name>
    <dbReference type="NCBI Taxonomy" id="2795737"/>
    <lineage>
        <taxon>Bacteria</taxon>
        <taxon>Bacillati</taxon>
        <taxon>Actinomycetota</taxon>
        <taxon>Actinomycetes</taxon>
        <taxon>Micrococcales</taxon>
        <taxon>Sanguibacteraceae</taxon>
        <taxon>Sanguibacter</taxon>
    </lineage>
</organism>
<dbReference type="InterPro" id="IPR000182">
    <property type="entry name" value="GNAT_dom"/>
</dbReference>
<dbReference type="Pfam" id="PF00583">
    <property type="entry name" value="Acetyltransf_1"/>
    <property type="match status" value="1"/>
</dbReference>
<dbReference type="SUPFAM" id="SSF55729">
    <property type="entry name" value="Acyl-CoA N-acyltransferases (Nat)"/>
    <property type="match status" value="2"/>
</dbReference>
<evidence type="ECO:0000313" key="2">
    <source>
        <dbReference type="EMBL" id="MBI9114231.1"/>
    </source>
</evidence>
<dbReference type="PROSITE" id="PS51186">
    <property type="entry name" value="GNAT"/>
    <property type="match status" value="1"/>
</dbReference>
<dbReference type="RefSeq" id="WP_198732800.1">
    <property type="nucleotide sequence ID" value="NZ_JAEINH010000003.1"/>
</dbReference>
<protein>
    <submittedName>
        <fullName evidence="2">GNAT family N-acetyltransferase</fullName>
    </submittedName>
</protein>
<dbReference type="AlphaFoldDB" id="A0A934IAB4"/>
<reference evidence="2" key="1">
    <citation type="submission" date="2020-12" db="EMBL/GenBank/DDBJ databases">
        <title>Sanguibacter suaedae sp. nov., isolated from Suaeda aralocaspica.</title>
        <authorList>
            <person name="Ma Q."/>
        </authorList>
    </citation>
    <scope>NUCLEOTIDE SEQUENCE</scope>
    <source>
        <strain evidence="2">YZGR15</strain>
    </source>
</reference>
<accession>A0A934IAB4</accession>
<gene>
    <name evidence="2" type="ORF">JAV76_04280</name>
</gene>
<comment type="caution">
    <text evidence="2">The sequence shown here is derived from an EMBL/GenBank/DDBJ whole genome shotgun (WGS) entry which is preliminary data.</text>
</comment>
<name>A0A934IAB4_9MICO</name>
<dbReference type="EMBL" id="JAEINH010000003">
    <property type="protein sequence ID" value="MBI9114231.1"/>
    <property type="molecule type" value="Genomic_DNA"/>
</dbReference>
<proteinExistence type="predicted"/>
<feature type="domain" description="N-acetyltransferase" evidence="1">
    <location>
        <begin position="187"/>
        <end position="340"/>
    </location>
</feature>